<evidence type="ECO:0000256" key="1">
    <source>
        <dbReference type="SAM" id="Phobius"/>
    </source>
</evidence>
<keyword evidence="1" id="KW-0812">Transmembrane</keyword>
<sequence length="54" mass="5533">MSESIVPILTMALAGIMLGGAISLKNNEKKPAAAVVAVVALAVLGYGLYLLYGR</sequence>
<dbReference type="RefSeq" id="WP_380619351.1">
    <property type="nucleotide sequence ID" value="NZ_JBHSDK010000011.1"/>
</dbReference>
<keyword evidence="1" id="KW-0472">Membrane</keyword>
<evidence type="ECO:0008006" key="4">
    <source>
        <dbReference type="Google" id="ProtNLM"/>
    </source>
</evidence>
<feature type="transmembrane region" description="Helical" evidence="1">
    <location>
        <begin position="31"/>
        <end position="52"/>
    </location>
</feature>
<evidence type="ECO:0000313" key="2">
    <source>
        <dbReference type="EMBL" id="MFC4335048.1"/>
    </source>
</evidence>
<reference evidence="3" key="1">
    <citation type="journal article" date="2019" name="Int. J. Syst. Evol. Microbiol.">
        <title>The Global Catalogue of Microorganisms (GCM) 10K type strain sequencing project: providing services to taxonomists for standard genome sequencing and annotation.</title>
        <authorList>
            <consortium name="The Broad Institute Genomics Platform"/>
            <consortium name="The Broad Institute Genome Sequencing Center for Infectious Disease"/>
            <person name="Wu L."/>
            <person name="Ma J."/>
        </authorList>
    </citation>
    <scope>NUCLEOTIDE SEQUENCE [LARGE SCALE GENOMIC DNA]</scope>
    <source>
        <strain evidence="3">IBRC-M 10908</strain>
    </source>
</reference>
<organism evidence="2 3">
    <name type="scientific">Salininema proteolyticum</name>
    <dbReference type="NCBI Taxonomy" id="1607685"/>
    <lineage>
        <taxon>Bacteria</taxon>
        <taxon>Bacillati</taxon>
        <taxon>Actinomycetota</taxon>
        <taxon>Actinomycetes</taxon>
        <taxon>Glycomycetales</taxon>
        <taxon>Glycomycetaceae</taxon>
        <taxon>Salininema</taxon>
    </lineage>
</organism>
<protein>
    <recommendedName>
        <fullName evidence="4">PEP-CTERM protein-sorting domain-containing protein</fullName>
    </recommendedName>
</protein>
<comment type="caution">
    <text evidence="2">The sequence shown here is derived from an EMBL/GenBank/DDBJ whole genome shotgun (WGS) entry which is preliminary data.</text>
</comment>
<keyword evidence="3" id="KW-1185">Reference proteome</keyword>
<keyword evidence="1" id="KW-1133">Transmembrane helix</keyword>
<accession>A0ABV8TX88</accession>
<dbReference type="EMBL" id="JBHSDK010000011">
    <property type="protein sequence ID" value="MFC4335048.1"/>
    <property type="molecule type" value="Genomic_DNA"/>
</dbReference>
<gene>
    <name evidence="2" type="ORF">ACFPET_07540</name>
</gene>
<proteinExistence type="predicted"/>
<evidence type="ECO:0000313" key="3">
    <source>
        <dbReference type="Proteomes" id="UP001595823"/>
    </source>
</evidence>
<feature type="transmembrane region" description="Helical" evidence="1">
    <location>
        <begin position="6"/>
        <end position="24"/>
    </location>
</feature>
<dbReference type="Proteomes" id="UP001595823">
    <property type="component" value="Unassembled WGS sequence"/>
</dbReference>
<name>A0ABV8TX88_9ACTN</name>